<reference evidence="1" key="1">
    <citation type="journal article" date="2013" name="J. Gen. Virol.">
        <title>Ultrastructural and genomic characterization of a second banchine polydnavirus confirms the existence of shared features within this ichnovirus lineage.</title>
        <authorList>
            <person name="Djoumad A."/>
            <person name="Stoltz D."/>
            <person name="Beliveau C."/>
            <person name="Boyle B."/>
            <person name="Kuhn L."/>
            <person name="Cusson M."/>
        </authorList>
    </citation>
    <scope>NUCLEOTIDE SEQUENCE</scope>
</reference>
<protein>
    <submittedName>
        <fullName evidence="1">AsIV-cont00077-ORF1</fullName>
    </submittedName>
</protein>
<evidence type="ECO:0000313" key="1">
    <source>
        <dbReference type="EMBL" id="AGQ20191.1"/>
    </source>
</evidence>
<name>S5DML6_9VIRU</name>
<dbReference type="EMBL" id="KC752283">
    <property type="protein sequence ID" value="AGQ20191.1"/>
    <property type="molecule type" value="Genomic_DNA"/>
</dbReference>
<accession>S5DML6</accession>
<proteinExistence type="predicted"/>
<organism evidence="1">
    <name type="scientific">Apophua simplicipes ichnovirus</name>
    <dbReference type="NCBI Taxonomy" id="1329648"/>
    <lineage>
        <taxon>Viruses</taxon>
        <taxon>Viruses incertae sedis</taxon>
        <taxon>Polydnaviriformidae</taxon>
        <taxon>Ichnoviriform</taxon>
    </lineage>
</organism>
<sequence>MSSSNSKIWEKLSNQIQMCNDYLKKFRNREMLDECRRKDLVECQLEKSKVIALLQDSVKNYQSVPPSVLKIYFDL</sequence>